<evidence type="ECO:0000256" key="2">
    <source>
        <dbReference type="ARBA" id="ARBA00022692"/>
    </source>
</evidence>
<feature type="transmembrane region" description="Helical" evidence="5">
    <location>
        <begin position="60"/>
        <end position="82"/>
    </location>
</feature>
<name>A0ABT2WU57_9RHOB</name>
<evidence type="ECO:0000313" key="6">
    <source>
        <dbReference type="EMBL" id="MCU9838570.1"/>
    </source>
</evidence>
<dbReference type="RefSeq" id="WP_263388601.1">
    <property type="nucleotide sequence ID" value="NZ_JAOVQN010000011.1"/>
</dbReference>
<feature type="transmembrane region" description="Helical" evidence="5">
    <location>
        <begin position="88"/>
        <end position="109"/>
    </location>
</feature>
<dbReference type="Proteomes" id="UP001321014">
    <property type="component" value="Unassembled WGS sequence"/>
</dbReference>
<keyword evidence="7" id="KW-1185">Reference proteome</keyword>
<sequence length="212" mass="23353">MFNPLMDGSRMIPDFALMLHDISLSLALGGALALAAYLAQSLRRPDWGLWPAARGWRHHAAFGLFRLFCGATVVFALSEVWVGGWGHWLRYAVGVPLMLAAFGVTLWGYRFLGIDNTYCESGGLVTGGIYAYSRNPQYVTSVLATVGLGIASGSVLTLVLAGGLFALYFLFVLNEERWLLDGYGTAFRDYIARTPRFLDGRSLDRMRDALLD</sequence>
<dbReference type="Gene3D" id="1.20.120.1630">
    <property type="match status" value="1"/>
</dbReference>
<comment type="subcellular location">
    <subcellularLocation>
        <location evidence="1">Endomembrane system</location>
        <topology evidence="1">Multi-pass membrane protein</topology>
    </subcellularLocation>
</comment>
<keyword evidence="4 5" id="KW-0472">Membrane</keyword>
<comment type="caution">
    <text evidence="6">The sequence shown here is derived from an EMBL/GenBank/DDBJ whole genome shotgun (WGS) entry which is preliminary data.</text>
</comment>
<keyword evidence="2 5" id="KW-0812">Transmembrane</keyword>
<dbReference type="Pfam" id="PF04191">
    <property type="entry name" value="PEMT"/>
    <property type="match status" value="1"/>
</dbReference>
<gene>
    <name evidence="6" type="ORF">OEZ49_12395</name>
</gene>
<dbReference type="InterPro" id="IPR007318">
    <property type="entry name" value="Phopholipid_MeTrfase"/>
</dbReference>
<dbReference type="EMBL" id="JAOVQN010000011">
    <property type="protein sequence ID" value="MCU9838570.1"/>
    <property type="molecule type" value="Genomic_DNA"/>
</dbReference>
<evidence type="ECO:0000256" key="3">
    <source>
        <dbReference type="ARBA" id="ARBA00022989"/>
    </source>
</evidence>
<keyword evidence="3 5" id="KW-1133">Transmembrane helix</keyword>
<protein>
    <submittedName>
        <fullName evidence="6">Phosphatidylethanolamine N-methyltransferase family protein</fullName>
    </submittedName>
</protein>
<evidence type="ECO:0000256" key="4">
    <source>
        <dbReference type="ARBA" id="ARBA00023136"/>
    </source>
</evidence>
<evidence type="ECO:0000313" key="7">
    <source>
        <dbReference type="Proteomes" id="UP001321014"/>
    </source>
</evidence>
<feature type="transmembrane region" description="Helical" evidence="5">
    <location>
        <begin position="15"/>
        <end position="39"/>
    </location>
</feature>
<proteinExistence type="predicted"/>
<evidence type="ECO:0000256" key="5">
    <source>
        <dbReference type="SAM" id="Phobius"/>
    </source>
</evidence>
<accession>A0ABT2WU57</accession>
<feature type="transmembrane region" description="Helical" evidence="5">
    <location>
        <begin position="142"/>
        <end position="171"/>
    </location>
</feature>
<organism evidence="6 7">
    <name type="scientific">Ruegeria marisflavi</name>
    <dbReference type="NCBI Taxonomy" id="2984152"/>
    <lineage>
        <taxon>Bacteria</taxon>
        <taxon>Pseudomonadati</taxon>
        <taxon>Pseudomonadota</taxon>
        <taxon>Alphaproteobacteria</taxon>
        <taxon>Rhodobacterales</taxon>
        <taxon>Roseobacteraceae</taxon>
        <taxon>Ruegeria</taxon>
    </lineage>
</organism>
<evidence type="ECO:0000256" key="1">
    <source>
        <dbReference type="ARBA" id="ARBA00004127"/>
    </source>
</evidence>
<reference evidence="6 7" key="1">
    <citation type="submission" date="2022-10" db="EMBL/GenBank/DDBJ databases">
        <title>Ruegeria sp. nov., isolated from ocean surface water.</title>
        <authorList>
            <person name="He W."/>
            <person name="Wang L."/>
            <person name="Zhang D.-F."/>
        </authorList>
    </citation>
    <scope>NUCLEOTIDE SEQUENCE [LARGE SCALE GENOMIC DNA]</scope>
    <source>
        <strain evidence="6 7">WL0004</strain>
    </source>
</reference>